<comment type="subcellular location">
    <subcellularLocation>
        <location evidence="5">Cytoplasm</location>
    </subcellularLocation>
</comment>
<dbReference type="EC" id="2.3.1.181" evidence="5 6"/>
<feature type="binding site" evidence="5 8">
    <location>
        <begin position="140"/>
        <end position="142"/>
    </location>
    <ligand>
        <name>substrate</name>
    </ligand>
</feature>
<feature type="site" description="Lowers pKa of active site Cys" evidence="5 9">
    <location>
        <position position="137"/>
    </location>
</feature>
<gene>
    <name evidence="5 11" type="primary">lipB</name>
    <name evidence="11" type="ORF">DESAM_21637</name>
</gene>
<evidence type="ECO:0000256" key="8">
    <source>
        <dbReference type="PIRSR" id="PIRSR016262-2"/>
    </source>
</evidence>
<dbReference type="AlphaFoldDB" id="L0RB01"/>
<organism evidence="11 12">
    <name type="scientific">Maridesulfovibrio hydrothermalis AM13 = DSM 14728</name>
    <dbReference type="NCBI Taxonomy" id="1121451"/>
    <lineage>
        <taxon>Bacteria</taxon>
        <taxon>Pseudomonadati</taxon>
        <taxon>Thermodesulfobacteriota</taxon>
        <taxon>Desulfovibrionia</taxon>
        <taxon>Desulfovibrionales</taxon>
        <taxon>Desulfovibrionaceae</taxon>
        <taxon>Maridesulfovibrio</taxon>
    </lineage>
</organism>
<reference evidence="11 12" key="1">
    <citation type="submission" date="2012-10" db="EMBL/GenBank/DDBJ databases">
        <authorList>
            <person name="Genoscope - CEA"/>
        </authorList>
    </citation>
    <scope>NUCLEOTIDE SEQUENCE [LARGE SCALE GENOMIC DNA]</scope>
    <source>
        <strain evidence="12">AM13 / DSM 14728</strain>
    </source>
</reference>
<keyword evidence="3 5" id="KW-0012">Acyltransferase</keyword>
<dbReference type="InterPro" id="IPR004143">
    <property type="entry name" value="BPL_LPL_catalytic"/>
</dbReference>
<dbReference type="PROSITE" id="PS01313">
    <property type="entry name" value="LIPB"/>
    <property type="match status" value="1"/>
</dbReference>
<dbReference type="RefSeq" id="WP_015336517.1">
    <property type="nucleotide sequence ID" value="NC_020055.1"/>
</dbReference>
<dbReference type="HAMAP" id="MF_00013">
    <property type="entry name" value="LipB"/>
    <property type="match status" value="1"/>
</dbReference>
<dbReference type="UniPathway" id="UPA00538">
    <property type="reaction ID" value="UER00592"/>
</dbReference>
<dbReference type="SUPFAM" id="SSF55681">
    <property type="entry name" value="Class II aaRS and biotin synthetases"/>
    <property type="match status" value="1"/>
</dbReference>
<dbReference type="GO" id="GO:0033819">
    <property type="term" value="F:lipoyl(octanoyl) transferase activity"/>
    <property type="evidence" value="ECO:0007669"/>
    <property type="project" value="UniProtKB-EC"/>
</dbReference>
<dbReference type="PANTHER" id="PTHR10993:SF7">
    <property type="entry name" value="LIPOYLTRANSFERASE 2, MITOCHONDRIAL-RELATED"/>
    <property type="match status" value="1"/>
</dbReference>
<feature type="binding site" evidence="5 8">
    <location>
        <begin position="73"/>
        <end position="80"/>
    </location>
    <ligand>
        <name>substrate</name>
    </ligand>
</feature>
<proteinExistence type="inferred from homology"/>
<dbReference type="Pfam" id="PF21948">
    <property type="entry name" value="LplA-B_cat"/>
    <property type="match status" value="1"/>
</dbReference>
<accession>L0RB01</accession>
<dbReference type="HOGENOM" id="CLU_035168_1_3_7"/>
<evidence type="ECO:0000256" key="4">
    <source>
        <dbReference type="ARBA" id="ARBA00024732"/>
    </source>
</evidence>
<comment type="similarity">
    <text evidence="5 6">Belongs to the LipB family.</text>
</comment>
<dbReference type="GO" id="GO:0005737">
    <property type="term" value="C:cytoplasm"/>
    <property type="evidence" value="ECO:0007669"/>
    <property type="project" value="UniProtKB-SubCell"/>
</dbReference>
<dbReference type="GO" id="GO:0009249">
    <property type="term" value="P:protein lipoylation"/>
    <property type="evidence" value="ECO:0007669"/>
    <property type="project" value="InterPro"/>
</dbReference>
<evidence type="ECO:0000313" key="11">
    <source>
        <dbReference type="EMBL" id="CCO23914.1"/>
    </source>
</evidence>
<dbReference type="PIRSF" id="PIRSF016262">
    <property type="entry name" value="LPLase"/>
    <property type="match status" value="1"/>
</dbReference>
<evidence type="ECO:0000256" key="1">
    <source>
        <dbReference type="ARBA" id="ARBA00004821"/>
    </source>
</evidence>
<feature type="binding site" evidence="5 8">
    <location>
        <begin position="153"/>
        <end position="155"/>
    </location>
    <ligand>
        <name>substrate</name>
    </ligand>
</feature>
<dbReference type="KEGG" id="dhy:DESAM_21637"/>
<dbReference type="InterPro" id="IPR045864">
    <property type="entry name" value="aa-tRNA-synth_II/BPL/LPL"/>
</dbReference>
<evidence type="ECO:0000256" key="5">
    <source>
        <dbReference type="HAMAP-Rule" id="MF_00013"/>
    </source>
</evidence>
<keyword evidence="5" id="KW-0963">Cytoplasm</keyword>
<evidence type="ECO:0000313" key="12">
    <source>
        <dbReference type="Proteomes" id="UP000010808"/>
    </source>
</evidence>
<evidence type="ECO:0000259" key="10">
    <source>
        <dbReference type="PROSITE" id="PS51733"/>
    </source>
</evidence>
<name>L0RB01_9BACT</name>
<evidence type="ECO:0000256" key="3">
    <source>
        <dbReference type="ARBA" id="ARBA00023315"/>
    </source>
</evidence>
<dbReference type="OrthoDB" id="9787061at2"/>
<dbReference type="NCBIfam" id="TIGR00214">
    <property type="entry name" value="lipB"/>
    <property type="match status" value="1"/>
</dbReference>
<dbReference type="PROSITE" id="PS51733">
    <property type="entry name" value="BPL_LPL_CATALYTIC"/>
    <property type="match status" value="1"/>
</dbReference>
<evidence type="ECO:0000256" key="7">
    <source>
        <dbReference type="PIRSR" id="PIRSR016262-1"/>
    </source>
</evidence>
<comment type="function">
    <text evidence="4 5 6">Catalyzes the transfer of endogenously produced octanoic acid from octanoyl-acyl-carrier-protein onto the lipoyl domains of lipoate-dependent enzymes. Lipoyl-ACP can also act as a substrate although octanoyl-ACP is likely to be the physiological substrate.</text>
</comment>
<dbReference type="STRING" id="1121451.DESAM_21637"/>
<dbReference type="eggNOG" id="COG0321">
    <property type="taxonomic scope" value="Bacteria"/>
</dbReference>
<feature type="active site" description="Acyl-thioester intermediate" evidence="5 7">
    <location>
        <position position="171"/>
    </location>
</feature>
<comment type="miscellaneous">
    <text evidence="5">In the reaction, the free carboxyl group of octanoic acid is attached via an amide linkage to the epsilon-amino group of a specific lysine residue of lipoyl domains of lipoate-dependent enzymes.</text>
</comment>
<comment type="catalytic activity">
    <reaction evidence="5 6">
        <text>octanoyl-[ACP] + L-lysyl-[protein] = N(6)-octanoyl-L-lysyl-[protein] + holo-[ACP] + H(+)</text>
        <dbReference type="Rhea" id="RHEA:17665"/>
        <dbReference type="Rhea" id="RHEA-COMP:9636"/>
        <dbReference type="Rhea" id="RHEA-COMP:9685"/>
        <dbReference type="Rhea" id="RHEA-COMP:9752"/>
        <dbReference type="Rhea" id="RHEA-COMP:9928"/>
        <dbReference type="ChEBI" id="CHEBI:15378"/>
        <dbReference type="ChEBI" id="CHEBI:29969"/>
        <dbReference type="ChEBI" id="CHEBI:64479"/>
        <dbReference type="ChEBI" id="CHEBI:78463"/>
        <dbReference type="ChEBI" id="CHEBI:78809"/>
        <dbReference type="EC" id="2.3.1.181"/>
    </reaction>
</comment>
<dbReference type="PANTHER" id="PTHR10993">
    <property type="entry name" value="OCTANOYLTRANSFERASE"/>
    <property type="match status" value="1"/>
</dbReference>
<dbReference type="InterPro" id="IPR020605">
    <property type="entry name" value="Octanoyltransferase_CS"/>
</dbReference>
<feature type="domain" description="BPL/LPL catalytic" evidence="10">
    <location>
        <begin position="28"/>
        <end position="210"/>
    </location>
</feature>
<sequence length="214" mass="23376">MDFIDLGLIPHGEAEKIQLERLNQVIEGVAGDALYLLEHPPVVTLGRQGGLDNLLISEEALSKMGAQIVQTARGGNITCHYPGQLVVYPVIRIEKRRGGIKKFFHDMEETAISTAARFGVKAARSEGRPGVWVGPGKLCSIGIGVKKWITYHGLSFNVSRDMKLFDAITLCGLSGAHPTSLSREAGRDIDTEEVKNVFREEFKRIFTDSTVAAG</sequence>
<evidence type="ECO:0000256" key="6">
    <source>
        <dbReference type="PIRNR" id="PIRNR016262"/>
    </source>
</evidence>
<comment type="pathway">
    <text evidence="1 5 6">Protein modification; protein lipoylation via endogenous pathway; protein N(6)-(lipoyl)lysine from octanoyl-[acyl-carrier-protein]: step 1/2.</text>
</comment>
<dbReference type="PATRIC" id="fig|1121451.3.peg.1878"/>
<evidence type="ECO:0000256" key="2">
    <source>
        <dbReference type="ARBA" id="ARBA00022679"/>
    </source>
</evidence>
<dbReference type="InterPro" id="IPR000544">
    <property type="entry name" value="Octanoyltransferase"/>
</dbReference>
<dbReference type="Proteomes" id="UP000010808">
    <property type="component" value="Chromosome"/>
</dbReference>
<evidence type="ECO:0000256" key="9">
    <source>
        <dbReference type="PIRSR" id="PIRSR016262-3"/>
    </source>
</evidence>
<dbReference type="CDD" id="cd16444">
    <property type="entry name" value="LipB"/>
    <property type="match status" value="1"/>
</dbReference>
<keyword evidence="2 5" id="KW-0808">Transferase</keyword>
<dbReference type="EMBL" id="FO203522">
    <property type="protein sequence ID" value="CCO23914.1"/>
    <property type="molecule type" value="Genomic_DNA"/>
</dbReference>
<protein>
    <recommendedName>
        <fullName evidence="5 6">Octanoyltransferase</fullName>
        <ecNumber evidence="5 6">2.3.1.181</ecNumber>
    </recommendedName>
    <alternativeName>
        <fullName evidence="5">Lipoate-protein ligase B</fullName>
    </alternativeName>
    <alternativeName>
        <fullName evidence="5">Lipoyl/octanoyl transferase</fullName>
    </alternativeName>
    <alternativeName>
        <fullName evidence="5">Octanoyl-[acyl-carrier-protein]-protein N-octanoyltransferase</fullName>
    </alternativeName>
</protein>
<keyword evidence="12" id="KW-1185">Reference proteome</keyword>
<dbReference type="Gene3D" id="3.30.930.10">
    <property type="entry name" value="Bira Bifunctional Protein, Domain 2"/>
    <property type="match status" value="1"/>
</dbReference>